<feature type="transmembrane region" description="Helical" evidence="7">
    <location>
        <begin position="235"/>
        <end position="253"/>
    </location>
</feature>
<keyword evidence="3" id="KW-1003">Cell membrane</keyword>
<feature type="transmembrane region" description="Helical" evidence="7">
    <location>
        <begin position="43"/>
        <end position="66"/>
    </location>
</feature>
<feature type="transmembrane region" description="Helical" evidence="7">
    <location>
        <begin position="265"/>
        <end position="283"/>
    </location>
</feature>
<dbReference type="InterPro" id="IPR036259">
    <property type="entry name" value="MFS_trans_sf"/>
</dbReference>
<feature type="transmembrane region" description="Helical" evidence="7">
    <location>
        <begin position="98"/>
        <end position="119"/>
    </location>
</feature>
<dbReference type="STRING" id="1926881.BTJ39_01455"/>
<dbReference type="InterPro" id="IPR011701">
    <property type="entry name" value="MFS"/>
</dbReference>
<keyword evidence="2" id="KW-0813">Transport</keyword>
<protein>
    <submittedName>
        <fullName evidence="9">MFS transporter</fullName>
    </submittedName>
</protein>
<dbReference type="GO" id="GO:0005886">
    <property type="term" value="C:plasma membrane"/>
    <property type="evidence" value="ECO:0007669"/>
    <property type="project" value="UniProtKB-SubCell"/>
</dbReference>
<dbReference type="Gene3D" id="1.20.1250.20">
    <property type="entry name" value="MFS general substrate transporter like domains"/>
    <property type="match status" value="2"/>
</dbReference>
<dbReference type="Pfam" id="PF07690">
    <property type="entry name" value="MFS_1"/>
    <property type="match status" value="1"/>
</dbReference>
<gene>
    <name evidence="9" type="ORF">BTJ39_01455</name>
</gene>
<dbReference type="InterPro" id="IPR020846">
    <property type="entry name" value="MFS_dom"/>
</dbReference>
<keyword evidence="5 7" id="KW-1133">Transmembrane helix</keyword>
<dbReference type="OrthoDB" id="9810614at2"/>
<dbReference type="InterPro" id="IPR047200">
    <property type="entry name" value="MFS_YcaD-like"/>
</dbReference>
<organism evidence="9 10">
    <name type="scientific">Izhakiella australiensis</name>
    <dbReference type="NCBI Taxonomy" id="1926881"/>
    <lineage>
        <taxon>Bacteria</taxon>
        <taxon>Pseudomonadati</taxon>
        <taxon>Pseudomonadota</taxon>
        <taxon>Gammaproteobacteria</taxon>
        <taxon>Enterobacterales</taxon>
        <taxon>Erwiniaceae</taxon>
        <taxon>Izhakiella</taxon>
    </lineage>
</organism>
<keyword evidence="6 7" id="KW-0472">Membrane</keyword>
<evidence type="ECO:0000256" key="6">
    <source>
        <dbReference type="ARBA" id="ARBA00023136"/>
    </source>
</evidence>
<feature type="transmembrane region" description="Helical" evidence="7">
    <location>
        <begin position="289"/>
        <end position="312"/>
    </location>
</feature>
<evidence type="ECO:0000256" key="4">
    <source>
        <dbReference type="ARBA" id="ARBA00022692"/>
    </source>
</evidence>
<evidence type="ECO:0000256" key="3">
    <source>
        <dbReference type="ARBA" id="ARBA00022475"/>
    </source>
</evidence>
<feature type="transmembrane region" description="Helical" evidence="7">
    <location>
        <begin position="9"/>
        <end position="31"/>
    </location>
</feature>
<dbReference type="PROSITE" id="PS50850">
    <property type="entry name" value="MFS"/>
    <property type="match status" value="1"/>
</dbReference>
<dbReference type="GO" id="GO:0022857">
    <property type="term" value="F:transmembrane transporter activity"/>
    <property type="evidence" value="ECO:0007669"/>
    <property type="project" value="InterPro"/>
</dbReference>
<dbReference type="PANTHER" id="PTHR23521">
    <property type="entry name" value="TRANSPORTER MFS SUPERFAMILY"/>
    <property type="match status" value="1"/>
</dbReference>
<feature type="domain" description="Major facilitator superfamily (MFS) profile" evidence="8">
    <location>
        <begin position="196"/>
        <end position="380"/>
    </location>
</feature>
<evidence type="ECO:0000313" key="10">
    <source>
        <dbReference type="Proteomes" id="UP000190667"/>
    </source>
</evidence>
<feature type="transmembrane region" description="Helical" evidence="7">
    <location>
        <begin position="353"/>
        <end position="370"/>
    </location>
</feature>
<dbReference type="AlphaFoldDB" id="A0A1S8YSP7"/>
<reference evidence="9 10" key="1">
    <citation type="submission" date="2016-12" db="EMBL/GenBank/DDBJ databases">
        <title>Izhakiella australiana sp. nov. of genus Izhakiella isolated from Australian desert.</title>
        <authorList>
            <person name="Ji M."/>
        </authorList>
    </citation>
    <scope>NUCLEOTIDE SEQUENCE [LARGE SCALE GENOMIC DNA]</scope>
    <source>
        <strain evidence="9 10">D4N98</strain>
    </source>
</reference>
<feature type="transmembrane region" description="Helical" evidence="7">
    <location>
        <begin position="157"/>
        <end position="178"/>
    </location>
</feature>
<accession>A0A1S8YSP7</accession>
<evidence type="ECO:0000256" key="7">
    <source>
        <dbReference type="SAM" id="Phobius"/>
    </source>
</evidence>
<evidence type="ECO:0000259" key="8">
    <source>
        <dbReference type="PROSITE" id="PS50850"/>
    </source>
</evidence>
<name>A0A1S8YSP7_9GAMM</name>
<sequence length="380" mass="40682">MNVNDKKGIISVIVCVAIFGLTYGLSAPLIATQLQESGYSERYIGLNAAMQAIGVFAVAPFIPWLFRRFSPRTLMGVSLAAITLIMLLFAWVPFILWFALRLVLGIFSEIIMVLTETWINDATVEQARARTMAWYTAGISVGFACGPLILACTGSQGNLPFFIGMAITLLALVLIMLLGMARKNHFDQPPLSFLKSIRLAFLVIVATGLNAAVEVAGLNFLSIYAMSHGWSERNAIILISVLMLGAIVLQPVIGIIADKVDRRKLIVVLAFLSAVGAAAWPWLLRWPDATYLLLFLWGGVFVGIYTVAITWAGSVFSGAELAGVYAASSVSWGVGALLGPLLGGFAMSLTQHGLPLLVVILCAAFCLLAASKQNAMPGPA</sequence>
<feature type="transmembrane region" description="Helical" evidence="7">
    <location>
        <begin position="199"/>
        <end position="223"/>
    </location>
</feature>
<dbReference type="PANTHER" id="PTHR23521:SF2">
    <property type="entry name" value="TRANSPORTER MFS SUPERFAMILY"/>
    <property type="match status" value="1"/>
</dbReference>
<feature type="transmembrane region" description="Helical" evidence="7">
    <location>
        <begin position="324"/>
        <end position="347"/>
    </location>
</feature>
<evidence type="ECO:0000313" key="9">
    <source>
        <dbReference type="EMBL" id="OON41852.1"/>
    </source>
</evidence>
<dbReference type="EMBL" id="MRUL01000001">
    <property type="protein sequence ID" value="OON41852.1"/>
    <property type="molecule type" value="Genomic_DNA"/>
</dbReference>
<evidence type="ECO:0000256" key="5">
    <source>
        <dbReference type="ARBA" id="ARBA00022989"/>
    </source>
</evidence>
<evidence type="ECO:0000256" key="1">
    <source>
        <dbReference type="ARBA" id="ARBA00004651"/>
    </source>
</evidence>
<dbReference type="Proteomes" id="UP000190667">
    <property type="component" value="Unassembled WGS sequence"/>
</dbReference>
<keyword evidence="4 7" id="KW-0812">Transmembrane</keyword>
<feature type="transmembrane region" description="Helical" evidence="7">
    <location>
        <begin position="131"/>
        <end position="151"/>
    </location>
</feature>
<dbReference type="CDD" id="cd17477">
    <property type="entry name" value="MFS_YcaD_like"/>
    <property type="match status" value="1"/>
</dbReference>
<evidence type="ECO:0000256" key="2">
    <source>
        <dbReference type="ARBA" id="ARBA00022448"/>
    </source>
</evidence>
<comment type="subcellular location">
    <subcellularLocation>
        <location evidence="1">Cell membrane</location>
        <topology evidence="1">Multi-pass membrane protein</topology>
    </subcellularLocation>
</comment>
<feature type="transmembrane region" description="Helical" evidence="7">
    <location>
        <begin position="73"/>
        <end position="92"/>
    </location>
</feature>
<keyword evidence="10" id="KW-1185">Reference proteome</keyword>
<proteinExistence type="predicted"/>
<dbReference type="SUPFAM" id="SSF103473">
    <property type="entry name" value="MFS general substrate transporter"/>
    <property type="match status" value="1"/>
</dbReference>
<comment type="caution">
    <text evidence="9">The sequence shown here is derived from an EMBL/GenBank/DDBJ whole genome shotgun (WGS) entry which is preliminary data.</text>
</comment>